<evidence type="ECO:0000256" key="5">
    <source>
        <dbReference type="SAM" id="Phobius"/>
    </source>
</evidence>
<sequence length="219" mass="26053">MAKKKHKIPTLKYFLRSLKQIYMLITFKEKMVFFLLVLMAVFSSFVEVMSLTLLMPFITLASDPNRALDDKDWKMVYDFFHFSSPVRLMYFFSFCLVGIYLFRMFYGVSFTYLKGRFSHKKAYHIKQQLFLQHIKSNYLSHLNHNLDSLRDIINNKAESMFASFNAFLNLLTELTVIVFFYSTLLITNWKLTLVFTLIISIQIFIITKKSPFLSKKRVK</sequence>
<dbReference type="EMBL" id="CP006691">
    <property type="protein sequence ID" value="AGT74513.1"/>
    <property type="molecule type" value="Genomic_DNA"/>
</dbReference>
<accession>T1UDI9</accession>
<feature type="transmembrane region" description="Helical" evidence="5">
    <location>
        <begin position="187"/>
        <end position="207"/>
    </location>
</feature>
<feature type="transmembrane region" description="Helical" evidence="5">
    <location>
        <begin position="88"/>
        <end position="113"/>
    </location>
</feature>
<evidence type="ECO:0000256" key="2">
    <source>
        <dbReference type="ARBA" id="ARBA00022692"/>
    </source>
</evidence>
<name>T1UDI9_HELPX</name>
<dbReference type="InterPro" id="IPR011527">
    <property type="entry name" value="ABC1_TM_dom"/>
</dbReference>
<evidence type="ECO:0000313" key="8">
    <source>
        <dbReference type="Proteomes" id="UP000015920"/>
    </source>
</evidence>
<dbReference type="GO" id="GO:0140359">
    <property type="term" value="F:ABC-type transporter activity"/>
    <property type="evidence" value="ECO:0007669"/>
    <property type="project" value="InterPro"/>
</dbReference>
<dbReference type="KEGG" id="hpys:HPSA20_1300"/>
<dbReference type="GO" id="GO:0005524">
    <property type="term" value="F:ATP binding"/>
    <property type="evidence" value="ECO:0007669"/>
    <property type="project" value="InterPro"/>
</dbReference>
<gene>
    <name evidence="7" type="ORF">HPSA20_1300</name>
</gene>
<dbReference type="Gene3D" id="1.20.1560.10">
    <property type="entry name" value="ABC transporter type 1, transmembrane domain"/>
    <property type="match status" value="1"/>
</dbReference>
<dbReference type="GO" id="GO:0005886">
    <property type="term" value="C:plasma membrane"/>
    <property type="evidence" value="ECO:0007669"/>
    <property type="project" value="UniProtKB-SubCell"/>
</dbReference>
<proteinExistence type="predicted"/>
<dbReference type="PROSITE" id="PS50929">
    <property type="entry name" value="ABC_TM1F"/>
    <property type="match status" value="1"/>
</dbReference>
<evidence type="ECO:0000256" key="1">
    <source>
        <dbReference type="ARBA" id="ARBA00004651"/>
    </source>
</evidence>
<organism evidence="7 8">
    <name type="scientific">Helicobacter pylori SouthAfrica20</name>
    <dbReference type="NCBI Taxonomy" id="1352356"/>
    <lineage>
        <taxon>Bacteria</taxon>
        <taxon>Pseudomonadati</taxon>
        <taxon>Campylobacterota</taxon>
        <taxon>Epsilonproteobacteria</taxon>
        <taxon>Campylobacterales</taxon>
        <taxon>Helicobacteraceae</taxon>
        <taxon>Helicobacter</taxon>
    </lineage>
</organism>
<dbReference type="HOGENOM" id="CLU_1260002_0_0_7"/>
<keyword evidence="2 5" id="KW-0812">Transmembrane</keyword>
<feature type="domain" description="ABC transmembrane type-1" evidence="6">
    <location>
        <begin position="34"/>
        <end position="219"/>
    </location>
</feature>
<dbReference type="PATRIC" id="fig|1352356.3.peg.1264"/>
<feature type="transmembrane region" description="Helical" evidence="5">
    <location>
        <begin position="160"/>
        <end position="181"/>
    </location>
</feature>
<evidence type="ECO:0000256" key="4">
    <source>
        <dbReference type="ARBA" id="ARBA00023136"/>
    </source>
</evidence>
<keyword evidence="4 5" id="KW-0472">Membrane</keyword>
<dbReference type="SUPFAM" id="SSF90123">
    <property type="entry name" value="ABC transporter transmembrane region"/>
    <property type="match status" value="1"/>
</dbReference>
<evidence type="ECO:0000259" key="6">
    <source>
        <dbReference type="PROSITE" id="PS50929"/>
    </source>
</evidence>
<protein>
    <recommendedName>
        <fullName evidence="6">ABC transmembrane type-1 domain-containing protein</fullName>
    </recommendedName>
</protein>
<dbReference type="Proteomes" id="UP000015920">
    <property type="component" value="Chromosome"/>
</dbReference>
<evidence type="ECO:0000256" key="3">
    <source>
        <dbReference type="ARBA" id="ARBA00022989"/>
    </source>
</evidence>
<reference evidence="7 8" key="1">
    <citation type="journal article" date="2013" name="Genome Announc.">
        <title>Genome Sequences of Three hpAfrica2 Strains of Helicobacter pylori.</title>
        <authorList>
            <person name="Duncan S.S."/>
            <person name="Bertoli M.T."/>
            <person name="Kersulyte D."/>
            <person name="Valk P.L."/>
            <person name="Tamma S."/>
            <person name="Segal I."/>
            <person name="McClain M.S."/>
            <person name="Cover T.L."/>
            <person name="Berg D.E."/>
        </authorList>
    </citation>
    <scope>NUCLEOTIDE SEQUENCE [LARGE SCALE GENOMIC DNA]</scope>
    <source>
        <strain evidence="7">SouthAfrica20</strain>
    </source>
</reference>
<evidence type="ECO:0000313" key="7">
    <source>
        <dbReference type="EMBL" id="AGT74513.1"/>
    </source>
</evidence>
<keyword evidence="3 5" id="KW-1133">Transmembrane helix</keyword>
<dbReference type="InterPro" id="IPR036640">
    <property type="entry name" value="ABC1_TM_sf"/>
</dbReference>
<dbReference type="AlphaFoldDB" id="T1UDI9"/>
<comment type="subcellular location">
    <subcellularLocation>
        <location evidence="1">Cell membrane</location>
        <topology evidence="1">Multi-pass membrane protein</topology>
    </subcellularLocation>
</comment>